<name>A0A510HER4_9ACTN</name>
<dbReference type="Pfam" id="PF00872">
    <property type="entry name" value="Transposase_mut"/>
    <property type="match status" value="1"/>
</dbReference>
<evidence type="ECO:0000256" key="3">
    <source>
        <dbReference type="ARBA" id="ARBA00022578"/>
    </source>
</evidence>
<dbReference type="GO" id="GO:0006313">
    <property type="term" value="P:DNA transposition"/>
    <property type="evidence" value="ECO:0007669"/>
    <property type="project" value="InterPro"/>
</dbReference>
<dbReference type="EMBL" id="AP019791">
    <property type="protein sequence ID" value="BBL78436.1"/>
    <property type="molecule type" value="Genomic_DNA"/>
</dbReference>
<dbReference type="RefSeq" id="WP_172620602.1">
    <property type="nucleotide sequence ID" value="NZ_AP019791.1"/>
</dbReference>
<proteinExistence type="inferred from homology"/>
<evidence type="ECO:0000256" key="5">
    <source>
        <dbReference type="ARBA" id="ARBA00023172"/>
    </source>
</evidence>
<evidence type="ECO:0000313" key="7">
    <source>
        <dbReference type="Proteomes" id="UP000318065"/>
    </source>
</evidence>
<sequence length="70" mass="7782">MDVGEVAVVLYAAGVSQRKAAEVMSLLLGHRYTHETVSAITDQVLEKVKAFREGGRYPRRWPSSTWMASS</sequence>
<reference evidence="6" key="1">
    <citation type="journal article" date="2019" name="Microbiol. Resour. Announc.">
        <title>Complete Genome Sequence of Rubrobacter xylanophilus Strain AA3-22, Isolated from Arima Onsen in Japan.</title>
        <authorList>
            <person name="Tomariguchi N."/>
            <person name="Miyazaki K."/>
        </authorList>
    </citation>
    <scope>NUCLEOTIDE SEQUENCE [LARGE SCALE GENOMIC DNA]</scope>
    <source>
        <strain evidence="6">AA3-22</strain>
    </source>
</reference>
<dbReference type="Proteomes" id="UP000318065">
    <property type="component" value="Chromosome"/>
</dbReference>
<keyword evidence="4" id="KW-0238">DNA-binding</keyword>
<evidence type="ECO:0000256" key="1">
    <source>
        <dbReference type="ARBA" id="ARBA00002190"/>
    </source>
</evidence>
<protein>
    <recommendedName>
        <fullName evidence="8">Mutator family transposase</fullName>
    </recommendedName>
</protein>
<evidence type="ECO:0000313" key="6">
    <source>
        <dbReference type="EMBL" id="BBL78436.1"/>
    </source>
</evidence>
<comment type="similarity">
    <text evidence="2">Belongs to the transposase mutator family.</text>
</comment>
<keyword evidence="7" id="KW-1185">Reference proteome</keyword>
<keyword evidence="3" id="KW-0815">Transposition</keyword>
<evidence type="ECO:0000256" key="4">
    <source>
        <dbReference type="ARBA" id="ARBA00023125"/>
    </source>
</evidence>
<dbReference type="AlphaFoldDB" id="A0A510HER4"/>
<gene>
    <name evidence="6" type="ORF">RxyAA322_02900</name>
</gene>
<evidence type="ECO:0008006" key="8">
    <source>
        <dbReference type="Google" id="ProtNLM"/>
    </source>
</evidence>
<dbReference type="GO" id="GO:0004803">
    <property type="term" value="F:transposase activity"/>
    <property type="evidence" value="ECO:0007669"/>
    <property type="project" value="InterPro"/>
</dbReference>
<organism evidence="6 7">
    <name type="scientific">Rubrobacter xylanophilus</name>
    <dbReference type="NCBI Taxonomy" id="49319"/>
    <lineage>
        <taxon>Bacteria</taxon>
        <taxon>Bacillati</taxon>
        <taxon>Actinomycetota</taxon>
        <taxon>Rubrobacteria</taxon>
        <taxon>Rubrobacterales</taxon>
        <taxon>Rubrobacteraceae</taxon>
        <taxon>Rubrobacter</taxon>
    </lineage>
</organism>
<dbReference type="GO" id="GO:0003677">
    <property type="term" value="F:DNA binding"/>
    <property type="evidence" value="ECO:0007669"/>
    <property type="project" value="UniProtKB-KW"/>
</dbReference>
<evidence type="ECO:0000256" key="2">
    <source>
        <dbReference type="ARBA" id="ARBA00010961"/>
    </source>
</evidence>
<accession>A0A510HER4</accession>
<dbReference type="InterPro" id="IPR001207">
    <property type="entry name" value="Transposase_mutator"/>
</dbReference>
<comment type="function">
    <text evidence="1">Required for the transposition of the insertion element.</text>
</comment>
<keyword evidence="5" id="KW-0233">DNA recombination</keyword>